<dbReference type="EMBL" id="WHPF01000015">
    <property type="protein sequence ID" value="NNV57444.1"/>
    <property type="molecule type" value="Genomic_DNA"/>
</dbReference>
<protein>
    <submittedName>
        <fullName evidence="3">Glycosyltransferase</fullName>
    </submittedName>
</protein>
<dbReference type="RefSeq" id="WP_171609390.1">
    <property type="nucleotide sequence ID" value="NZ_WHPF01000015.1"/>
</dbReference>
<dbReference type="Pfam" id="PF00534">
    <property type="entry name" value="Glycos_transf_1"/>
    <property type="match status" value="1"/>
</dbReference>
<feature type="domain" description="Glycosyl transferase family 1" evidence="1">
    <location>
        <begin position="198"/>
        <end position="350"/>
    </location>
</feature>
<accession>A0A8J8FM67</accession>
<feature type="domain" description="Glycosyltransferase subfamily 4-like N-terminal" evidence="2">
    <location>
        <begin position="61"/>
        <end position="184"/>
    </location>
</feature>
<evidence type="ECO:0000313" key="3">
    <source>
        <dbReference type="EMBL" id="NNV57444.1"/>
    </source>
</evidence>
<dbReference type="AlphaFoldDB" id="A0A8J8FM67"/>
<evidence type="ECO:0000313" key="4">
    <source>
        <dbReference type="Proteomes" id="UP000598971"/>
    </source>
</evidence>
<dbReference type="InterPro" id="IPR001296">
    <property type="entry name" value="Glyco_trans_1"/>
</dbReference>
<evidence type="ECO:0000259" key="2">
    <source>
        <dbReference type="Pfam" id="PF13439"/>
    </source>
</evidence>
<dbReference type="Gene3D" id="3.40.50.2000">
    <property type="entry name" value="Glycogen Phosphorylase B"/>
    <property type="match status" value="2"/>
</dbReference>
<dbReference type="InterPro" id="IPR028098">
    <property type="entry name" value="Glyco_trans_4-like_N"/>
</dbReference>
<comment type="caution">
    <text evidence="3">The sequence shown here is derived from an EMBL/GenBank/DDBJ whole genome shotgun (WGS) entry which is preliminary data.</text>
</comment>
<dbReference type="Pfam" id="PF13439">
    <property type="entry name" value="Glyco_transf_4"/>
    <property type="match status" value="1"/>
</dbReference>
<dbReference type="PANTHER" id="PTHR12526:SF630">
    <property type="entry name" value="GLYCOSYLTRANSFERASE"/>
    <property type="match status" value="1"/>
</dbReference>
<keyword evidence="4" id="KW-1185">Reference proteome</keyword>
<proteinExistence type="predicted"/>
<gene>
    <name evidence="3" type="ORF">GD597_18370</name>
</gene>
<dbReference type="CDD" id="cd03801">
    <property type="entry name" value="GT4_PimA-like"/>
    <property type="match status" value="1"/>
</dbReference>
<sequence>METTNTATNGKIKVAHVIRVFSYGGAEVLLREFFAQREFKEQIISDVFVLDHKKLGLKDEVAPNIRNFFYYRITTPAFLFQYIQFLRDIAKGQYDVVHMHLPVAGWMGIVAKLFCRKTKFIYSEHNLVNFYDKYNYYLSGLTYGFFDCLIYVSEEVGEVVRKYRKGWFFKTQKEITILNGIDTNKFYCNHRMQLQPAQTLTVGLVARFRPQKRVDRWVEVAAAIHKKNPAIQFIMVGDGPDDDMLRQKITEYKLDGIIQLPGKLNDTLSVYKQIDIFLLTSDFEGLPLALLEAMSCGCIPVVSNVGGIKQLDFGGVGYKFDGFNPEAIADEVVAYTQNPESYFTQSSKAREFVIKYYSLTKQVNEIIDLYRGMMGK</sequence>
<dbReference type="GO" id="GO:0016757">
    <property type="term" value="F:glycosyltransferase activity"/>
    <property type="evidence" value="ECO:0007669"/>
    <property type="project" value="InterPro"/>
</dbReference>
<dbReference type="SUPFAM" id="SSF53756">
    <property type="entry name" value="UDP-Glycosyltransferase/glycogen phosphorylase"/>
    <property type="match status" value="1"/>
</dbReference>
<name>A0A8J8FM67_9BACT</name>
<organism evidence="3 4">
    <name type="scientific">Limnovirga soli</name>
    <dbReference type="NCBI Taxonomy" id="2656915"/>
    <lineage>
        <taxon>Bacteria</taxon>
        <taxon>Pseudomonadati</taxon>
        <taxon>Bacteroidota</taxon>
        <taxon>Chitinophagia</taxon>
        <taxon>Chitinophagales</taxon>
        <taxon>Chitinophagaceae</taxon>
        <taxon>Limnovirga</taxon>
    </lineage>
</organism>
<dbReference type="Proteomes" id="UP000598971">
    <property type="component" value="Unassembled WGS sequence"/>
</dbReference>
<evidence type="ECO:0000259" key="1">
    <source>
        <dbReference type="Pfam" id="PF00534"/>
    </source>
</evidence>
<dbReference type="PANTHER" id="PTHR12526">
    <property type="entry name" value="GLYCOSYLTRANSFERASE"/>
    <property type="match status" value="1"/>
</dbReference>
<reference evidence="3" key="1">
    <citation type="submission" date="2019-10" db="EMBL/GenBank/DDBJ databases">
        <title>Draft genome sequence of Panacibacter sp. KCS-6.</title>
        <authorList>
            <person name="Yim K.J."/>
        </authorList>
    </citation>
    <scope>NUCLEOTIDE SEQUENCE</scope>
    <source>
        <strain evidence="3">KCS-6</strain>
    </source>
</reference>